<feature type="domain" description="Rab-GAP TBC" evidence="2">
    <location>
        <begin position="16"/>
        <end position="207"/>
    </location>
</feature>
<dbReference type="PANTHER" id="PTHR47219:SF20">
    <property type="entry name" value="TBC1 DOMAIN FAMILY MEMBER 2B"/>
    <property type="match status" value="1"/>
</dbReference>
<keyword evidence="4" id="KW-1185">Reference proteome</keyword>
<dbReference type="InterPro" id="IPR035969">
    <property type="entry name" value="Rab-GAP_TBC_sf"/>
</dbReference>
<comment type="caution">
    <text evidence="3">The sequence shown here is derived from an EMBL/GenBank/DDBJ whole genome shotgun (WGS) entry which is preliminary data.</text>
</comment>
<reference evidence="3 4" key="1">
    <citation type="journal article" date="2023" name="Commun. Biol.">
        <title>Genome analysis of Parmales, the sister group of diatoms, reveals the evolutionary specialization of diatoms from phago-mixotrophs to photoautotrophs.</title>
        <authorList>
            <person name="Ban H."/>
            <person name="Sato S."/>
            <person name="Yoshikawa S."/>
            <person name="Yamada K."/>
            <person name="Nakamura Y."/>
            <person name="Ichinomiya M."/>
            <person name="Sato N."/>
            <person name="Blanc-Mathieu R."/>
            <person name="Endo H."/>
            <person name="Kuwata A."/>
            <person name="Ogata H."/>
        </authorList>
    </citation>
    <scope>NUCLEOTIDE SEQUENCE [LARGE SCALE GENOMIC DNA]</scope>
</reference>
<dbReference type="SUPFAM" id="SSF47923">
    <property type="entry name" value="Ypt/Rab-GAP domain of gyp1p"/>
    <property type="match status" value="2"/>
</dbReference>
<evidence type="ECO:0000313" key="4">
    <source>
        <dbReference type="Proteomes" id="UP001165060"/>
    </source>
</evidence>
<evidence type="ECO:0000259" key="2">
    <source>
        <dbReference type="PROSITE" id="PS50086"/>
    </source>
</evidence>
<dbReference type="SMART" id="SM00164">
    <property type="entry name" value="TBC"/>
    <property type="match status" value="1"/>
</dbReference>
<accession>A0ABQ6MTR8</accession>
<evidence type="ECO:0000256" key="1">
    <source>
        <dbReference type="SAM" id="MobiDB-lite"/>
    </source>
</evidence>
<dbReference type="Proteomes" id="UP001165060">
    <property type="component" value="Unassembled WGS sequence"/>
</dbReference>
<gene>
    <name evidence="3" type="ORF">TeGR_g11041</name>
</gene>
<dbReference type="PROSITE" id="PS50086">
    <property type="entry name" value="TBC_RABGAP"/>
    <property type="match status" value="1"/>
</dbReference>
<protein>
    <recommendedName>
        <fullName evidence="2">Rab-GAP TBC domain-containing protein</fullName>
    </recommendedName>
</protein>
<dbReference type="InterPro" id="IPR050302">
    <property type="entry name" value="Rab_GAP_TBC_domain"/>
</dbReference>
<dbReference type="PANTHER" id="PTHR47219">
    <property type="entry name" value="RAB GTPASE-ACTIVATING PROTEIN 1-LIKE"/>
    <property type="match status" value="1"/>
</dbReference>
<dbReference type="InterPro" id="IPR000195">
    <property type="entry name" value="Rab-GAP-TBC_dom"/>
</dbReference>
<organism evidence="3 4">
    <name type="scientific">Tetraparma gracilis</name>
    <dbReference type="NCBI Taxonomy" id="2962635"/>
    <lineage>
        <taxon>Eukaryota</taxon>
        <taxon>Sar</taxon>
        <taxon>Stramenopiles</taxon>
        <taxon>Ochrophyta</taxon>
        <taxon>Bolidophyceae</taxon>
        <taxon>Parmales</taxon>
        <taxon>Triparmaceae</taxon>
        <taxon>Tetraparma</taxon>
    </lineage>
</organism>
<sequence>MSPSTRAAFHGLVSRGIPVLYRSTVWDACRKYHASGSTSAAPAPSFSDLVDTPIPAQTAAEIEKDVDRTFPGHSNFSSEKEHSQLQSILTAFAAAHPEIGYCQGLSFLAFSLSLFFSPDQTLDVLSFVVIDILGANYFDSDMKGRFADMLVIQHLTRAQFPRLFFLLEAHEVDVGVATFSWFLVMFAGLFRDMELTFRIWDVVLSEGSPVFLFRVALALIASNEDSLIALLESMGDEEEEEGENVNVNQRLTDLPLQWTDCDALIRSAYKIALPGESAFVSFFAGSAGTKVAFDEEVLRLRARYKEKVEEGGEQEEEGDDSNEEGEGGN</sequence>
<evidence type="ECO:0000313" key="3">
    <source>
        <dbReference type="EMBL" id="GMI32294.1"/>
    </source>
</evidence>
<dbReference type="EMBL" id="BRYB01001733">
    <property type="protein sequence ID" value="GMI32294.1"/>
    <property type="molecule type" value="Genomic_DNA"/>
</dbReference>
<proteinExistence type="predicted"/>
<dbReference type="Gene3D" id="1.10.8.270">
    <property type="entry name" value="putative rabgap domain of human tbc1 domain family member 14 like domains"/>
    <property type="match status" value="1"/>
</dbReference>
<feature type="compositionally biased region" description="Acidic residues" evidence="1">
    <location>
        <begin position="311"/>
        <end position="329"/>
    </location>
</feature>
<feature type="region of interest" description="Disordered" evidence="1">
    <location>
        <begin position="306"/>
        <end position="329"/>
    </location>
</feature>
<name>A0ABQ6MTR8_9STRA</name>
<dbReference type="Gene3D" id="1.10.472.80">
    <property type="entry name" value="Ypt/Rab-GAP domain of gyp1p, domain 3"/>
    <property type="match status" value="1"/>
</dbReference>
<dbReference type="Pfam" id="PF00566">
    <property type="entry name" value="RabGAP-TBC"/>
    <property type="match status" value="1"/>
</dbReference>